<dbReference type="Gene3D" id="3.40.50.1000">
    <property type="entry name" value="HAD superfamily/HAD-like"/>
    <property type="match status" value="1"/>
</dbReference>
<keyword evidence="4" id="KW-1185">Reference proteome</keyword>
<feature type="domain" description="DDE-1" evidence="2">
    <location>
        <begin position="129"/>
        <end position="194"/>
    </location>
</feature>
<dbReference type="Pfam" id="PF03184">
    <property type="entry name" value="DDE_1"/>
    <property type="match status" value="1"/>
</dbReference>
<dbReference type="Proteomes" id="UP000789706">
    <property type="component" value="Unassembled WGS sequence"/>
</dbReference>
<organism evidence="3 4">
    <name type="scientific">Diversispora eburnea</name>
    <dbReference type="NCBI Taxonomy" id="1213867"/>
    <lineage>
        <taxon>Eukaryota</taxon>
        <taxon>Fungi</taxon>
        <taxon>Fungi incertae sedis</taxon>
        <taxon>Mucoromycota</taxon>
        <taxon>Glomeromycotina</taxon>
        <taxon>Glomeromycetes</taxon>
        <taxon>Diversisporales</taxon>
        <taxon>Diversisporaceae</taxon>
        <taxon>Diversispora</taxon>
    </lineage>
</organism>
<dbReference type="InterPro" id="IPR004875">
    <property type="entry name" value="DDE_SF_endonuclease_dom"/>
</dbReference>
<reference evidence="3" key="1">
    <citation type="submission" date="2021-06" db="EMBL/GenBank/DDBJ databases">
        <authorList>
            <person name="Kallberg Y."/>
            <person name="Tangrot J."/>
            <person name="Rosling A."/>
        </authorList>
    </citation>
    <scope>NUCLEOTIDE SEQUENCE</scope>
    <source>
        <strain evidence="3">AZ414A</strain>
    </source>
</reference>
<dbReference type="AlphaFoldDB" id="A0A9N8UUW6"/>
<evidence type="ECO:0000256" key="1">
    <source>
        <dbReference type="SAM" id="MobiDB-lite"/>
    </source>
</evidence>
<name>A0A9N8UUW6_9GLOM</name>
<feature type="region of interest" description="Disordered" evidence="1">
    <location>
        <begin position="212"/>
        <end position="234"/>
    </location>
</feature>
<sequence>MGRNNPTLETFKYYKKEKRISQRIPDDLIGKQQEFLSFILYRHIQYDYPLNLIGNMDETPLSFDIPSNMTVEETGASTVSICTTGHKKSNFTVVLSCMADGVVIRANREGYMNSDEMIWWIENVWNLPVVPGGLTSKLQPLDVCINKSFKNKYRECYNNWMAEEIKNLTPTGRIQCPAYNLVDEWVQTSWEKVDINLTQRNCVYVDEQNECENNENNEHNDERTERNDERGEYNDECDKQLSNGYSENAIIFDIGGVCVGSPSEGIAQYERKHNLSPNFINVSMYIREQLKTSEDYWIHLLKEASNETEPPKEVPDEIQKAYDILEQHNWTEVERISYEKTRMAILDDEDAIRTAVGEAVSDIAKKLLKEGVSHEIISKVTGLSTSRVGELNME</sequence>
<protein>
    <submittedName>
        <fullName evidence="3">504_t:CDS:1</fullName>
    </submittedName>
</protein>
<gene>
    <name evidence="3" type="ORF">DEBURN_LOCUS99</name>
</gene>
<dbReference type="EMBL" id="CAJVPK010000003">
    <property type="protein sequence ID" value="CAG8432771.1"/>
    <property type="molecule type" value="Genomic_DNA"/>
</dbReference>
<proteinExistence type="predicted"/>
<evidence type="ECO:0000313" key="3">
    <source>
        <dbReference type="EMBL" id="CAG8432771.1"/>
    </source>
</evidence>
<dbReference type="OrthoDB" id="2158935at2759"/>
<evidence type="ECO:0000259" key="2">
    <source>
        <dbReference type="Pfam" id="PF03184"/>
    </source>
</evidence>
<dbReference type="InterPro" id="IPR023214">
    <property type="entry name" value="HAD_sf"/>
</dbReference>
<feature type="compositionally biased region" description="Basic and acidic residues" evidence="1">
    <location>
        <begin position="216"/>
        <end position="234"/>
    </location>
</feature>
<comment type="caution">
    <text evidence="3">The sequence shown here is derived from an EMBL/GenBank/DDBJ whole genome shotgun (WGS) entry which is preliminary data.</text>
</comment>
<dbReference type="GO" id="GO:0003676">
    <property type="term" value="F:nucleic acid binding"/>
    <property type="evidence" value="ECO:0007669"/>
    <property type="project" value="InterPro"/>
</dbReference>
<accession>A0A9N8UUW6</accession>
<evidence type="ECO:0000313" key="4">
    <source>
        <dbReference type="Proteomes" id="UP000789706"/>
    </source>
</evidence>